<evidence type="ECO:0000256" key="7">
    <source>
        <dbReference type="ARBA" id="ARBA00023163"/>
    </source>
</evidence>
<dbReference type="PRINTS" id="PR01467">
    <property type="entry name" value="ARGREPRESSOR"/>
</dbReference>
<dbReference type="InterPro" id="IPR036251">
    <property type="entry name" value="Arg_repress_C_sf"/>
</dbReference>
<keyword evidence="3 8" id="KW-0963">Cytoplasm</keyword>
<dbReference type="InterPro" id="IPR036388">
    <property type="entry name" value="WH-like_DNA-bd_sf"/>
</dbReference>
<dbReference type="PATRIC" id="fig|1630135.4.peg.1574"/>
<dbReference type="GO" id="GO:0003677">
    <property type="term" value="F:DNA binding"/>
    <property type="evidence" value="ECO:0007669"/>
    <property type="project" value="UniProtKB-KW"/>
</dbReference>
<evidence type="ECO:0000259" key="11">
    <source>
        <dbReference type="Pfam" id="PF02863"/>
    </source>
</evidence>
<organism evidence="12 13">
    <name type="scientific">Dermabacter vaginalis</name>
    <dbReference type="NCBI Taxonomy" id="1630135"/>
    <lineage>
        <taxon>Bacteria</taxon>
        <taxon>Bacillati</taxon>
        <taxon>Actinomycetota</taxon>
        <taxon>Actinomycetes</taxon>
        <taxon>Micrococcales</taxon>
        <taxon>Dermabacteraceae</taxon>
        <taxon>Dermabacter</taxon>
    </lineage>
</organism>
<evidence type="ECO:0000256" key="6">
    <source>
        <dbReference type="ARBA" id="ARBA00023125"/>
    </source>
</evidence>
<evidence type="ECO:0000313" key="13">
    <source>
        <dbReference type="Proteomes" id="UP000092596"/>
    </source>
</evidence>
<evidence type="ECO:0000313" key="12">
    <source>
        <dbReference type="EMBL" id="ANP28122.1"/>
    </source>
</evidence>
<evidence type="ECO:0000256" key="4">
    <source>
        <dbReference type="ARBA" id="ARBA00022491"/>
    </source>
</evidence>
<dbReference type="NCBIfam" id="TIGR01529">
    <property type="entry name" value="argR_whole"/>
    <property type="match status" value="1"/>
</dbReference>
<dbReference type="GO" id="GO:0003700">
    <property type="term" value="F:DNA-binding transcription factor activity"/>
    <property type="evidence" value="ECO:0007669"/>
    <property type="project" value="UniProtKB-UniRule"/>
</dbReference>
<dbReference type="GO" id="GO:0034618">
    <property type="term" value="F:arginine binding"/>
    <property type="evidence" value="ECO:0007669"/>
    <property type="project" value="InterPro"/>
</dbReference>
<keyword evidence="8" id="KW-0055">Arginine biosynthesis</keyword>
<protein>
    <recommendedName>
        <fullName evidence="8 9">Arginine repressor</fullName>
    </recommendedName>
</protein>
<comment type="function">
    <text evidence="8">Regulates arginine biosynthesis genes.</text>
</comment>
<dbReference type="PANTHER" id="PTHR34471:SF1">
    <property type="entry name" value="ARGININE REPRESSOR"/>
    <property type="match status" value="1"/>
</dbReference>
<dbReference type="UniPathway" id="UPA00068"/>
<dbReference type="SUPFAM" id="SSF55252">
    <property type="entry name" value="C-terminal domain of arginine repressor"/>
    <property type="match status" value="1"/>
</dbReference>
<gene>
    <name evidence="8" type="primary">argR</name>
    <name evidence="12" type="ORF">DAD186_15720</name>
</gene>
<dbReference type="PANTHER" id="PTHR34471">
    <property type="entry name" value="ARGININE REPRESSOR"/>
    <property type="match status" value="1"/>
</dbReference>
<dbReference type="GO" id="GO:0051259">
    <property type="term" value="P:protein complex oligomerization"/>
    <property type="evidence" value="ECO:0007669"/>
    <property type="project" value="InterPro"/>
</dbReference>
<evidence type="ECO:0000256" key="1">
    <source>
        <dbReference type="ARBA" id="ARBA00004496"/>
    </source>
</evidence>
<dbReference type="Pfam" id="PF01316">
    <property type="entry name" value="Arg_repressor"/>
    <property type="match status" value="1"/>
</dbReference>
<evidence type="ECO:0000256" key="8">
    <source>
        <dbReference type="HAMAP-Rule" id="MF_00173"/>
    </source>
</evidence>
<dbReference type="InterPro" id="IPR001669">
    <property type="entry name" value="Arg_repress"/>
</dbReference>
<dbReference type="InterPro" id="IPR020900">
    <property type="entry name" value="Arg_repress_DNA-bd"/>
</dbReference>
<dbReference type="Pfam" id="PF02863">
    <property type="entry name" value="Arg_repressor_C"/>
    <property type="match status" value="1"/>
</dbReference>
<keyword evidence="7 8" id="KW-0804">Transcription</keyword>
<dbReference type="Gene3D" id="1.10.10.10">
    <property type="entry name" value="Winged helix-like DNA-binding domain superfamily/Winged helix DNA-binding domain"/>
    <property type="match status" value="1"/>
</dbReference>
<dbReference type="GO" id="GO:1900079">
    <property type="term" value="P:regulation of arginine biosynthetic process"/>
    <property type="evidence" value="ECO:0007669"/>
    <property type="project" value="UniProtKB-UniRule"/>
</dbReference>
<comment type="similarity">
    <text evidence="2 8">Belongs to the ArgR family.</text>
</comment>
<dbReference type="Proteomes" id="UP000092596">
    <property type="component" value="Chromosome"/>
</dbReference>
<evidence type="ECO:0000256" key="3">
    <source>
        <dbReference type="ARBA" id="ARBA00022490"/>
    </source>
</evidence>
<dbReference type="Gene3D" id="3.30.1360.40">
    <property type="match status" value="1"/>
</dbReference>
<comment type="pathway">
    <text evidence="8">Amino-acid biosynthesis; L-arginine biosynthesis [regulation].</text>
</comment>
<dbReference type="AlphaFoldDB" id="A0A1B0ZJU2"/>
<sequence>MSEQPQQPQTKISRQRKIVEILGRTEVTSQSALLALLEKEGVSVTQATLSRDLVELRAEKVRSGSGALVYMLPPEGGERVHSLRRPPSQEHYAARLQRLAEELLVSAEVSGNLVVVRTPPGAAQYLASALDHSVLPSILGTIAGDDTILIVARGGAEGHELAATLLELADGRRAGADDQS</sequence>
<dbReference type="InterPro" id="IPR020899">
    <property type="entry name" value="Arg_repress_C"/>
</dbReference>
<dbReference type="RefSeq" id="WP_065248172.1">
    <property type="nucleotide sequence ID" value="NZ_CP012117.1"/>
</dbReference>
<evidence type="ECO:0000259" key="10">
    <source>
        <dbReference type="Pfam" id="PF01316"/>
    </source>
</evidence>
<dbReference type="KEGG" id="dva:DAD186_15720"/>
<keyword evidence="4 8" id="KW-0678">Repressor</keyword>
<dbReference type="GO" id="GO:0005737">
    <property type="term" value="C:cytoplasm"/>
    <property type="evidence" value="ECO:0007669"/>
    <property type="project" value="UniProtKB-SubCell"/>
</dbReference>
<feature type="domain" description="Arginine repressor C-terminal" evidence="11">
    <location>
        <begin position="101"/>
        <end position="165"/>
    </location>
</feature>
<reference evidence="12 13" key="1">
    <citation type="submission" date="2015-06" db="EMBL/GenBank/DDBJ databases">
        <title>Investigation of pathophysiology for high-risk pregnancy and development of treatment modality based on it.</title>
        <authorList>
            <person name="Kim B.-C."/>
            <person name="Lim S."/>
        </authorList>
    </citation>
    <scope>NUCLEOTIDE SEQUENCE [LARGE SCALE GENOMIC DNA]</scope>
    <source>
        <strain evidence="12 13">AD1-86</strain>
    </source>
</reference>
<dbReference type="STRING" id="1630135.DAD186_15720"/>
<evidence type="ECO:0000256" key="5">
    <source>
        <dbReference type="ARBA" id="ARBA00023015"/>
    </source>
</evidence>
<accession>A0A1B0ZJU2</accession>
<evidence type="ECO:0000256" key="9">
    <source>
        <dbReference type="NCBIfam" id="TIGR01529"/>
    </source>
</evidence>
<feature type="domain" description="Arginine repressor DNA-binding" evidence="10">
    <location>
        <begin position="11"/>
        <end position="77"/>
    </location>
</feature>
<dbReference type="EMBL" id="CP012117">
    <property type="protein sequence ID" value="ANP28122.1"/>
    <property type="molecule type" value="Genomic_DNA"/>
</dbReference>
<comment type="subcellular location">
    <subcellularLocation>
        <location evidence="1 8">Cytoplasm</location>
    </subcellularLocation>
</comment>
<proteinExistence type="inferred from homology"/>
<dbReference type="HAMAP" id="MF_00173">
    <property type="entry name" value="Arg_repressor"/>
    <property type="match status" value="1"/>
</dbReference>
<keyword evidence="5 8" id="KW-0805">Transcription regulation</keyword>
<dbReference type="SUPFAM" id="SSF46785">
    <property type="entry name" value="Winged helix' DNA-binding domain"/>
    <property type="match status" value="1"/>
</dbReference>
<keyword evidence="6 8" id="KW-0238">DNA-binding</keyword>
<evidence type="ECO:0000256" key="2">
    <source>
        <dbReference type="ARBA" id="ARBA00008316"/>
    </source>
</evidence>
<dbReference type="InterPro" id="IPR036390">
    <property type="entry name" value="WH_DNA-bd_sf"/>
</dbReference>
<dbReference type="GO" id="GO:0006526">
    <property type="term" value="P:L-arginine biosynthetic process"/>
    <property type="evidence" value="ECO:0007669"/>
    <property type="project" value="UniProtKB-UniPathway"/>
</dbReference>
<name>A0A1B0ZJU2_9MICO</name>
<dbReference type="NCBIfam" id="NF002880">
    <property type="entry name" value="PRK03341.1"/>
    <property type="match status" value="1"/>
</dbReference>
<keyword evidence="8" id="KW-0028">Amino-acid biosynthesis</keyword>